<sequence>MTETSRLEIIIDTTKAKKGTDDITKSLRDVETQGDKTEKSIKDTAKVISDTGDKSKSSAKKVDDLSKSISTAGNEAKTTSGKMGELRNTIAQAANDGKFGSHIQGLSTKLSGLSGGALLVGASLAGAFVGGVALASGYLANMTMEVARGNVELARFSAIANTSIANFQGLSGAAATFGVTQEKTADMLKDFNEKIGEFNSIGAGGAVDFFEQIAVKTEDGAEGAKKLAEEMSKMDGIDALQTYVDKLEEAGVNQKEMSFYLESMGSDLTALAPLLEDGGKLWKDYQKAMEDAGVTTSEDAIQKSIELAAQQESLQMRFGALKSELANQVMPVLSKIINLFMDGSNQGGQFSGVIEGIGFAAKGVGVLIVGLATGMKNLVEIMSLVVNQFKTIGTTAVNFANADGIQAKGSALLSGAKDFVWGNGAKAVSNIYSNSKQGFSAMGGILSSKPGQYDALTQAIINNRNAQLKYNGEQGRGVGGGAEQNKNLFPTAKAPKSSKAETNKAVNEAKRLAEQKKREAERLQAEIERAKESVIREYATREERLLIDYNKSKEDIEKGFVNDSANHELYLNKAKEAYDRDVEAYRAAQKEKLDSYKNDLLDQMANAENAILLSGIAKKFGGEGLEYKTASLNIASARSKSSEFDSYTNNVSRINRDYDTPEQAQQKYELLEQAKATHIVNMKALDVEYNDSAKRLIEDQHSATLSMYGSLLSQAGSVWGDMTQMVKDSAGESSAAYKVMFLAQQAIAIAQGVVNTELAATGVMNDPSALTMAQKLMYAGMIRATGYASVGLIAAQTIAGFASGGYTGHGGKYEPAGVVHKGEGVLTQEEVKALGGPQGFEDLRKSIRRGYATGGLVADTHRVGMGAVSAINSGGGNGSSSGDVNITVNVTDSGVTTQSNQSDQKQLGQMIGNAVRTVIRQEQRQGGLLAK</sequence>
<dbReference type="EMBL" id="CP121776">
    <property type="protein sequence ID" value="WMG17646.1"/>
    <property type="molecule type" value="Genomic_DNA"/>
</dbReference>
<reference evidence="3 4" key="1">
    <citation type="submission" date="2023-04" db="EMBL/GenBank/DDBJ databases">
        <title>Acinetobacter johnsonii isolate AYTCM encoding NDM-1, OXA-58 and PER-1.</title>
        <authorList>
            <person name="Tian C."/>
            <person name="Wang S."/>
            <person name="Fan X."/>
            <person name="Xia D."/>
        </authorList>
    </citation>
    <scope>NUCLEOTIDE SEQUENCE [LARGE SCALE GENOMIC DNA]</scope>
    <source>
        <strain evidence="3 4">AYTCM</strain>
    </source>
</reference>
<keyword evidence="4" id="KW-1185">Reference proteome</keyword>
<keyword evidence="2" id="KW-0812">Transmembrane</keyword>
<keyword evidence="1" id="KW-0175">Coiled coil</keyword>
<keyword evidence="2" id="KW-1133">Transmembrane helix</keyword>
<accession>A0AAJ6LF54</accession>
<proteinExistence type="predicted"/>
<evidence type="ECO:0000313" key="3">
    <source>
        <dbReference type="EMBL" id="WMG17646.1"/>
    </source>
</evidence>
<evidence type="ECO:0000256" key="2">
    <source>
        <dbReference type="SAM" id="Phobius"/>
    </source>
</evidence>
<dbReference type="Proteomes" id="UP001244586">
    <property type="component" value="Chromosome"/>
</dbReference>
<feature type="coiled-coil region" evidence="1">
    <location>
        <begin position="571"/>
        <end position="610"/>
    </location>
</feature>
<dbReference type="RefSeq" id="WP_212839213.1">
    <property type="nucleotide sequence ID" value="NZ_CP121776.1"/>
</dbReference>
<gene>
    <name evidence="3" type="ORF">QBJ73_14890</name>
</gene>
<organism evidence="3 4">
    <name type="scientific">Acinetobacter johnsonii</name>
    <dbReference type="NCBI Taxonomy" id="40214"/>
    <lineage>
        <taxon>Bacteria</taxon>
        <taxon>Pseudomonadati</taxon>
        <taxon>Pseudomonadota</taxon>
        <taxon>Gammaproteobacteria</taxon>
        <taxon>Moraxellales</taxon>
        <taxon>Moraxellaceae</taxon>
        <taxon>Acinetobacter</taxon>
    </lineage>
</organism>
<dbReference type="AlphaFoldDB" id="A0AAJ6LF54"/>
<feature type="transmembrane region" description="Helical" evidence="2">
    <location>
        <begin position="117"/>
        <end position="140"/>
    </location>
</feature>
<name>A0AAJ6LF54_ACIJO</name>
<keyword evidence="2" id="KW-0472">Membrane</keyword>
<evidence type="ECO:0000313" key="4">
    <source>
        <dbReference type="Proteomes" id="UP001244586"/>
    </source>
</evidence>
<feature type="coiled-coil region" evidence="1">
    <location>
        <begin position="499"/>
        <end position="540"/>
    </location>
</feature>
<evidence type="ECO:0000256" key="1">
    <source>
        <dbReference type="SAM" id="Coils"/>
    </source>
</evidence>
<protein>
    <submittedName>
        <fullName evidence="3">Phage tail tape measure protein</fullName>
    </submittedName>
</protein>